<keyword evidence="3" id="KW-1185">Reference proteome</keyword>
<feature type="region of interest" description="Disordered" evidence="1">
    <location>
        <begin position="68"/>
        <end position="117"/>
    </location>
</feature>
<evidence type="ECO:0000256" key="1">
    <source>
        <dbReference type="SAM" id="MobiDB-lite"/>
    </source>
</evidence>
<name>A0ABW5KIG4_9SPHI</name>
<evidence type="ECO:0008006" key="4">
    <source>
        <dbReference type="Google" id="ProtNLM"/>
    </source>
</evidence>
<reference evidence="3" key="1">
    <citation type="journal article" date="2019" name="Int. J. Syst. Evol. Microbiol.">
        <title>The Global Catalogue of Microorganisms (GCM) 10K type strain sequencing project: providing services to taxonomists for standard genome sequencing and annotation.</title>
        <authorList>
            <consortium name="The Broad Institute Genomics Platform"/>
            <consortium name="The Broad Institute Genome Sequencing Center for Infectious Disease"/>
            <person name="Wu L."/>
            <person name="Ma J."/>
        </authorList>
    </citation>
    <scope>NUCLEOTIDE SEQUENCE [LARGE SCALE GENOMIC DNA]</scope>
    <source>
        <strain evidence="3">KCTC 42662</strain>
    </source>
</reference>
<comment type="caution">
    <text evidence="2">The sequence shown here is derived from an EMBL/GenBank/DDBJ whole genome shotgun (WGS) entry which is preliminary data.</text>
</comment>
<dbReference type="Proteomes" id="UP001597545">
    <property type="component" value="Unassembled WGS sequence"/>
</dbReference>
<feature type="compositionally biased region" description="Acidic residues" evidence="1">
    <location>
        <begin position="76"/>
        <end position="89"/>
    </location>
</feature>
<proteinExistence type="predicted"/>
<dbReference type="RefSeq" id="WP_380902715.1">
    <property type="nucleotide sequence ID" value="NZ_JBHUEG010000007.1"/>
</dbReference>
<organism evidence="2 3">
    <name type="scientific">Sphingobacterium suaedae</name>
    <dbReference type="NCBI Taxonomy" id="1686402"/>
    <lineage>
        <taxon>Bacteria</taxon>
        <taxon>Pseudomonadati</taxon>
        <taxon>Bacteroidota</taxon>
        <taxon>Sphingobacteriia</taxon>
        <taxon>Sphingobacteriales</taxon>
        <taxon>Sphingobacteriaceae</taxon>
        <taxon>Sphingobacterium</taxon>
    </lineage>
</organism>
<evidence type="ECO:0000313" key="3">
    <source>
        <dbReference type="Proteomes" id="UP001597545"/>
    </source>
</evidence>
<protein>
    <recommendedName>
        <fullName evidence="4">PspA/IM30 family protein</fullName>
    </recommendedName>
</protein>
<sequence>MSLKSKIISKLKEKAKSLKINLSNVRINGLADKLDAIVDNEDDIDGEIDKLDSILSFKELAILDDAKRNADRRAAEEDDEEGEEEEDPETPLSKSSDKNKGKETGDNEMPAWFKSHVESQNKVIEGLTSQLTAFKNGQTVQSRRQQLEAKLKDAPEKFKTRTLRDFDRMKLDSDDEFTNYLAEVEQDVADEVQASADAGLGGDAPSGGVGGVKLKEDEVSPAMKEMVQQREAAAKAKAGA</sequence>
<gene>
    <name evidence="2" type="ORF">ACFSR5_08620</name>
</gene>
<feature type="compositionally biased region" description="Basic and acidic residues" evidence="1">
    <location>
        <begin position="95"/>
        <end position="105"/>
    </location>
</feature>
<evidence type="ECO:0000313" key="2">
    <source>
        <dbReference type="EMBL" id="MFD2547705.1"/>
    </source>
</evidence>
<dbReference type="EMBL" id="JBHULR010000003">
    <property type="protein sequence ID" value="MFD2547705.1"/>
    <property type="molecule type" value="Genomic_DNA"/>
</dbReference>
<accession>A0ABW5KIG4</accession>